<accession>A0A645BZ56</accession>
<gene>
    <name evidence="1" type="ORF">SDC9_117490</name>
</gene>
<comment type="caution">
    <text evidence="1">The sequence shown here is derived from an EMBL/GenBank/DDBJ whole genome shotgun (WGS) entry which is preliminary data.</text>
</comment>
<evidence type="ECO:0000313" key="1">
    <source>
        <dbReference type="EMBL" id="MPM70535.1"/>
    </source>
</evidence>
<protein>
    <submittedName>
        <fullName evidence="1">Uncharacterized protein</fullName>
    </submittedName>
</protein>
<dbReference type="EMBL" id="VSSQ01023530">
    <property type="protein sequence ID" value="MPM70535.1"/>
    <property type="molecule type" value="Genomic_DNA"/>
</dbReference>
<sequence length="66" mass="7807">MHFTNVKVRARLRDDRVNDGDKKSLITKIAEEWVMINTRGFQKDSSFQGIRLFCFSYGQHRLFKGI</sequence>
<reference evidence="1" key="1">
    <citation type="submission" date="2019-08" db="EMBL/GenBank/DDBJ databases">
        <authorList>
            <person name="Kucharzyk K."/>
            <person name="Murdoch R.W."/>
            <person name="Higgins S."/>
            <person name="Loffler F."/>
        </authorList>
    </citation>
    <scope>NUCLEOTIDE SEQUENCE</scope>
</reference>
<organism evidence="1">
    <name type="scientific">bioreactor metagenome</name>
    <dbReference type="NCBI Taxonomy" id="1076179"/>
    <lineage>
        <taxon>unclassified sequences</taxon>
        <taxon>metagenomes</taxon>
        <taxon>ecological metagenomes</taxon>
    </lineage>
</organism>
<name>A0A645BZ56_9ZZZZ</name>
<dbReference type="AlphaFoldDB" id="A0A645BZ56"/>
<proteinExistence type="predicted"/>